<feature type="signal peptide" evidence="1">
    <location>
        <begin position="1"/>
        <end position="19"/>
    </location>
</feature>
<keyword evidence="1" id="KW-0732">Signal</keyword>
<organism evidence="2 3">
    <name type="scientific">Flavobacterium zepuense</name>
    <dbReference type="NCBI Taxonomy" id="2593302"/>
    <lineage>
        <taxon>Bacteria</taxon>
        <taxon>Pseudomonadati</taxon>
        <taxon>Bacteroidota</taxon>
        <taxon>Flavobacteriia</taxon>
        <taxon>Flavobacteriales</taxon>
        <taxon>Flavobacteriaceae</taxon>
        <taxon>Flavobacterium</taxon>
    </lineage>
</organism>
<keyword evidence="3" id="KW-1185">Reference proteome</keyword>
<comment type="caution">
    <text evidence="2">The sequence shown here is derived from an EMBL/GenBank/DDBJ whole genome shotgun (WGS) entry which is preliminary data.</text>
</comment>
<gene>
    <name evidence="2" type="ORF">FMM05_16000</name>
</gene>
<evidence type="ECO:0000313" key="2">
    <source>
        <dbReference type="EMBL" id="TRW22759.1"/>
    </source>
</evidence>
<dbReference type="AlphaFoldDB" id="A0A552UX21"/>
<dbReference type="RefSeq" id="WP_143374408.1">
    <property type="nucleotide sequence ID" value="NZ_VJVZ01000011.1"/>
</dbReference>
<accession>A0A552UX21</accession>
<name>A0A552UX21_9FLAO</name>
<dbReference type="EMBL" id="VJVZ01000011">
    <property type="protein sequence ID" value="TRW22759.1"/>
    <property type="molecule type" value="Genomic_DNA"/>
</dbReference>
<feature type="chain" id="PRO_5022162480" evidence="1">
    <location>
        <begin position="20"/>
        <end position="480"/>
    </location>
</feature>
<evidence type="ECO:0000313" key="3">
    <source>
        <dbReference type="Proteomes" id="UP000320643"/>
    </source>
</evidence>
<reference evidence="2 3" key="1">
    <citation type="submission" date="2019-07" db="EMBL/GenBank/DDBJ databases">
        <title>Flavobacterium sp. nov., isolated from glacier ice.</title>
        <authorList>
            <person name="Liu Q."/>
            <person name="Xin Y.-H."/>
        </authorList>
    </citation>
    <scope>NUCLEOTIDE SEQUENCE [LARGE SCALE GENOMIC DNA]</scope>
    <source>
        <strain evidence="2 3">ZT4R6</strain>
    </source>
</reference>
<evidence type="ECO:0000256" key="1">
    <source>
        <dbReference type="SAM" id="SignalP"/>
    </source>
</evidence>
<sequence>MKKIFTVALIALLIHTANAQAPVAMQHLELKKATSSHEIFAAKETQNKGLTIFAADKNRLTALHYNAAVFFKDSLSTTRPDKEYAFMAGYSYNASGQPQVYWVNDDFTKIQSLGFDFSNNAVSGSVLQLPLKDETVLSTFSENNSFFILALQDEQENKKERDDFLKLYVFNDGKYMQKVLDFADFTFKDSDNKETTLVELIEEYGIQKIDVPDFTALPVTASKIKMYVLNDRIVITLDHLPAFTQVITIATPTYAITERIVPQPALDKAGKSVSFYSADRLYQLKLNEEALELTATDLATGKLIKSHTATDKDSITFKNSPLLVQTGEKGGGTLKNTSKFLTRASWGEAALSVYKTPDDIMVVAGGVRSILSTGDILMGVALTSASVVSGGYGAGGIGSFMDPSRTQSVYFEGLFDENFEHRPYNEEQLAIDKISRFISNNSRSVSLQTVIRFNDYYLLGFYDEKAKLYVLLQFEDDSAY</sequence>
<protein>
    <submittedName>
        <fullName evidence="2">Uncharacterized protein</fullName>
    </submittedName>
</protein>
<dbReference type="OrthoDB" id="1331096at2"/>
<dbReference type="Proteomes" id="UP000320643">
    <property type="component" value="Unassembled WGS sequence"/>
</dbReference>
<proteinExistence type="predicted"/>